<dbReference type="SUPFAM" id="SSF52540">
    <property type="entry name" value="P-loop containing nucleoside triphosphate hydrolases"/>
    <property type="match status" value="1"/>
</dbReference>
<protein>
    <submittedName>
        <fullName evidence="1">ABC transporter, ATP-binding protein, truncation</fullName>
    </submittedName>
</protein>
<dbReference type="RefSeq" id="WP_002673416.1">
    <property type="nucleotide sequence ID" value="NC_002967.9"/>
</dbReference>
<dbReference type="KEGG" id="tde:TDE_2772"/>
<dbReference type="PaxDb" id="243275-TDE_2772"/>
<keyword evidence="1" id="KW-0547">Nucleotide-binding</keyword>
<dbReference type="PANTHER" id="PTHR43394">
    <property type="entry name" value="ATP-DEPENDENT PERMEASE MDL1, MITOCHONDRIAL"/>
    <property type="match status" value="1"/>
</dbReference>
<proteinExistence type="predicted"/>
<dbReference type="Gene3D" id="3.40.50.300">
    <property type="entry name" value="P-loop containing nucleotide triphosphate hydrolases"/>
    <property type="match status" value="1"/>
</dbReference>
<dbReference type="PANTHER" id="PTHR43394:SF1">
    <property type="entry name" value="ATP-BINDING CASSETTE SUB-FAMILY B MEMBER 10, MITOCHONDRIAL"/>
    <property type="match status" value="1"/>
</dbReference>
<dbReference type="GO" id="GO:0005524">
    <property type="term" value="F:ATP binding"/>
    <property type="evidence" value="ECO:0007669"/>
    <property type="project" value="UniProtKB-KW"/>
</dbReference>
<dbReference type="AlphaFoldDB" id="Q73J05"/>
<dbReference type="GeneID" id="2740739"/>
<dbReference type="Proteomes" id="UP000008212">
    <property type="component" value="Chromosome"/>
</dbReference>
<dbReference type="PATRIC" id="fig|243275.7.peg.2617"/>
<accession>Q73J05</accession>
<dbReference type="eggNOG" id="COG2274">
    <property type="taxonomic scope" value="Bacteria"/>
</dbReference>
<evidence type="ECO:0000313" key="1">
    <source>
        <dbReference type="EMBL" id="AAS13289.1"/>
    </source>
</evidence>
<dbReference type="HOGENOM" id="CLU_000604_61_13_12"/>
<evidence type="ECO:0000313" key="2">
    <source>
        <dbReference type="Proteomes" id="UP000008212"/>
    </source>
</evidence>
<dbReference type="EMBL" id="AE017226">
    <property type="protein sequence ID" value="AAS13289.1"/>
    <property type="molecule type" value="Genomic_DNA"/>
</dbReference>
<dbReference type="InterPro" id="IPR039421">
    <property type="entry name" value="Type_1_exporter"/>
</dbReference>
<dbReference type="InterPro" id="IPR027417">
    <property type="entry name" value="P-loop_NTPase"/>
</dbReference>
<keyword evidence="2" id="KW-1185">Reference proteome</keyword>
<dbReference type="OrthoDB" id="9762790at2"/>
<gene>
    <name evidence="1" type="ordered locus">TDE_2772</name>
</gene>
<dbReference type="GO" id="GO:0015421">
    <property type="term" value="F:ABC-type oligopeptide transporter activity"/>
    <property type="evidence" value="ECO:0007669"/>
    <property type="project" value="TreeGrafter"/>
</dbReference>
<sequence length="52" mass="6190">MIAHRLSTVRNTDKIVLVENGTIQEYGTHDELIELKGRYYEMFTKQVENYLE</sequence>
<keyword evidence="1" id="KW-0067">ATP-binding</keyword>
<organism evidence="1 2">
    <name type="scientific">Treponema denticola (strain ATCC 35405 / DSM 14222 / CIP 103919 / JCM 8153 / KCTC 15104)</name>
    <dbReference type="NCBI Taxonomy" id="243275"/>
    <lineage>
        <taxon>Bacteria</taxon>
        <taxon>Pseudomonadati</taxon>
        <taxon>Spirochaetota</taxon>
        <taxon>Spirochaetia</taxon>
        <taxon>Spirochaetales</taxon>
        <taxon>Treponemataceae</taxon>
        <taxon>Treponema</taxon>
    </lineage>
</organism>
<name>Q73J05_TREDE</name>
<reference evidence="1 2" key="1">
    <citation type="journal article" date="2004" name="Proc. Natl. Acad. Sci. U.S.A.">
        <title>Comparison of the genome of the oral pathogen Treponema denticola with other spirochete genomes.</title>
        <authorList>
            <person name="Seshadri R."/>
            <person name="Myers G.S."/>
            <person name="Tettelin H."/>
            <person name="Eisen J.A."/>
            <person name="Heidelberg J.F."/>
            <person name="Dodson R.J."/>
            <person name="Davidsen T.M."/>
            <person name="DeBoy R.T."/>
            <person name="Fouts D.E."/>
            <person name="Haft D.H."/>
            <person name="Selengut J."/>
            <person name="Ren Q."/>
            <person name="Brinkac L.M."/>
            <person name="Madupu R."/>
            <person name="Kolonay J."/>
            <person name="Durkin S.A."/>
            <person name="Daugherty S.C."/>
            <person name="Shetty J."/>
            <person name="Shvartsbeyn A."/>
            <person name="Gebregeorgis E."/>
            <person name="Geer K."/>
            <person name="Tsegaye G."/>
            <person name="Malek J."/>
            <person name="Ayodeji B."/>
            <person name="Shatsman S."/>
            <person name="McLeod M.P."/>
            <person name="Smajs D."/>
            <person name="Howell J.K."/>
            <person name="Pal S."/>
            <person name="Amin A."/>
            <person name="Vashisth P."/>
            <person name="McNeill T.Z."/>
            <person name="Xiang Q."/>
            <person name="Sodergren E."/>
            <person name="Baca E."/>
            <person name="Weinstock G.M."/>
            <person name="Norris S.J."/>
            <person name="Fraser C.M."/>
            <person name="Paulsen I.T."/>
        </authorList>
    </citation>
    <scope>NUCLEOTIDE SEQUENCE [LARGE SCALE GENOMIC DNA]</scope>
    <source>
        <strain evidence="2">ATCC 35405 / DSM 14222 / CIP 103919 / JCM 8153 / KCTC 15104</strain>
    </source>
</reference>